<evidence type="ECO:0000256" key="1">
    <source>
        <dbReference type="SAM" id="MobiDB-lite"/>
    </source>
</evidence>
<dbReference type="InterPro" id="IPR021136">
    <property type="entry name" value="Flagellar_hook_control-like_C"/>
</dbReference>
<accession>A0ABV1EUT8</accession>
<protein>
    <submittedName>
        <fullName evidence="3">Flagellar hook-length control protein FliK</fullName>
    </submittedName>
</protein>
<evidence type="ECO:0000313" key="4">
    <source>
        <dbReference type="Proteomes" id="UP001465426"/>
    </source>
</evidence>
<keyword evidence="3" id="KW-0966">Cell projection</keyword>
<keyword evidence="4" id="KW-1185">Reference proteome</keyword>
<feature type="region of interest" description="Disordered" evidence="1">
    <location>
        <begin position="299"/>
        <end position="328"/>
    </location>
</feature>
<comment type="caution">
    <text evidence="3">The sequence shown here is derived from an EMBL/GenBank/DDBJ whole genome shotgun (WGS) entry which is preliminary data.</text>
</comment>
<feature type="domain" description="Flagellar hook-length control protein-like C-terminal" evidence="2">
    <location>
        <begin position="648"/>
        <end position="721"/>
    </location>
</feature>
<reference evidence="3 4" key="1">
    <citation type="submission" date="2024-03" db="EMBL/GenBank/DDBJ databases">
        <title>Human intestinal bacterial collection.</title>
        <authorList>
            <person name="Pauvert C."/>
            <person name="Hitch T.C.A."/>
            <person name="Clavel T."/>
        </authorList>
    </citation>
    <scope>NUCLEOTIDE SEQUENCE [LARGE SCALE GENOMIC DNA]</scope>
    <source>
        <strain evidence="3 4">CLA-SR-H024</strain>
    </source>
</reference>
<keyword evidence="3" id="KW-0969">Cilium</keyword>
<dbReference type="InterPro" id="IPR038610">
    <property type="entry name" value="FliK-like_C_sf"/>
</dbReference>
<sequence length="766" mass="85359">MINSLRKMELASGSQGIPSEKIDGQFMLMLNALKTRPPQNESSQKDGQAKEGINQLLDILSSSADVSLMSNREDKLEAEAVSFSTEDDQLSLNLKHLVTTYHSFSDREETLDLDVSNLDSILTNTFANLESKITQVLKNETNTKIAPDMFNQTELPVLLSDLKQLEHTANNLPDISVNEKISETVQDLQGLIVSITKFIESNESTKKNVEKDTNLKAGYSFTNENNFIVGYNKLSSTKITVQKADKEQAIEVKQEDTDAILSEADPSSFMFSNPEKLEVEIEAPTSEILQSSVKKLEHKSETNVSENSIGKNEDIRNFSPTEQPSGRMNKQMVDQANINPRVKNTDTNHAHEGNHLVQMNGKQDYAEGYQEGLILPTDQNNQNSVSKVNNAVESLVKETTIAAESTGEMISKAPTPNTVIDRTKDNPLWIAINPNNGLENQKENSQSIKNSLLDSNSEETATSFNEAELMASKENGENVKRFSTMDSKLLAIQNRVLLETRNAVGKEANTTKQKIDTLQSTQSNLFQGDNRLTEATTELKSIISSILSKLDKQPEGKSATVVQKVMNPIMVSSLRKTGDIILPYVGMKEAVEVSQEDANTNVLPSMQNSYIKQHPFVLLTDTGKMAQPKDVEEQFTKLLANSTFTKVGDMQKLSIRLAPDHLGSIRIEITQNEGNMIARIITTNAEAKEALDKQLTSLKHGFTAQNLQVDKLDIVVSTPPQEKLQKEQQQQQEQQQSQSQREKKDADEDEKNRKSSFFDELLNMEI</sequence>
<feature type="compositionally biased region" description="Basic and acidic residues" evidence="1">
    <location>
        <begin position="740"/>
        <end position="757"/>
    </location>
</feature>
<feature type="compositionally biased region" description="Polar residues" evidence="1">
    <location>
        <begin position="318"/>
        <end position="328"/>
    </location>
</feature>
<feature type="region of interest" description="Disordered" evidence="1">
    <location>
        <begin position="719"/>
        <end position="766"/>
    </location>
</feature>
<evidence type="ECO:0000313" key="3">
    <source>
        <dbReference type="EMBL" id="MEQ2464138.1"/>
    </source>
</evidence>
<dbReference type="Pfam" id="PF02120">
    <property type="entry name" value="Flg_hook"/>
    <property type="match status" value="1"/>
</dbReference>
<proteinExistence type="predicted"/>
<feature type="compositionally biased region" description="Low complexity" evidence="1">
    <location>
        <begin position="727"/>
        <end position="739"/>
    </location>
</feature>
<organism evidence="3 4">
    <name type="scientific">Niallia hominis</name>
    <dbReference type="NCBI Taxonomy" id="3133173"/>
    <lineage>
        <taxon>Bacteria</taxon>
        <taxon>Bacillati</taxon>
        <taxon>Bacillota</taxon>
        <taxon>Bacilli</taxon>
        <taxon>Bacillales</taxon>
        <taxon>Bacillaceae</taxon>
        <taxon>Niallia</taxon>
    </lineage>
</organism>
<gene>
    <name evidence="3" type="ORF">WMO63_00465</name>
</gene>
<name>A0ABV1EUT8_9BACI</name>
<dbReference type="Proteomes" id="UP001465426">
    <property type="component" value="Unassembled WGS sequence"/>
</dbReference>
<keyword evidence="3" id="KW-0282">Flagellum</keyword>
<dbReference type="Gene3D" id="3.30.750.140">
    <property type="match status" value="1"/>
</dbReference>
<dbReference type="CDD" id="cd17470">
    <property type="entry name" value="T3SS_Flik_C"/>
    <property type="match status" value="1"/>
</dbReference>
<dbReference type="EMBL" id="JBBMFN010000001">
    <property type="protein sequence ID" value="MEQ2464138.1"/>
    <property type="molecule type" value="Genomic_DNA"/>
</dbReference>
<evidence type="ECO:0000259" key="2">
    <source>
        <dbReference type="Pfam" id="PF02120"/>
    </source>
</evidence>